<evidence type="ECO:0000313" key="3">
    <source>
        <dbReference type="EMBL" id="EFL43526.1"/>
    </source>
</evidence>
<accession>D9XQE5</accession>
<organism evidence="3 4">
    <name type="scientific">Streptomyces griseoflavus Tu4000</name>
    <dbReference type="NCBI Taxonomy" id="467200"/>
    <lineage>
        <taxon>Bacteria</taxon>
        <taxon>Bacillati</taxon>
        <taxon>Actinomycetota</taxon>
        <taxon>Actinomycetes</taxon>
        <taxon>Kitasatosporales</taxon>
        <taxon>Streptomycetaceae</taxon>
        <taxon>Streptomyces</taxon>
    </lineage>
</organism>
<keyword evidence="4" id="KW-1185">Reference proteome</keyword>
<dbReference type="Pfam" id="PF03457">
    <property type="entry name" value="HA"/>
    <property type="match status" value="2"/>
</dbReference>
<proteinExistence type="predicted"/>
<sequence length="435" mass="48121">MRGSMPDLVQAVGRALRLQPGEGKVASLVVPVLLGPGETADSMLTSRAYGGLAKLLEALRAHDARVVEQLAEQQVPSGVRGVQSRSSGAEDEGADGDRSGRGLSVPARELLKFSTPRDPAQLAAFISLRVLDPEHEHWRRGVEAAVLYYRLYGDLRVPFAYRVPAGDGQEAGAEGWPASLAGFPLGQWIADARRFYARGDMDEGRVEQLEKLGMVWSHYDVAWEEGLAAARGWAAERGHLLAPTDATYQGYRVGIWLKNQRAAARKAQEIEQRRAEGLPAASAVGALPEGRREQLEDIDPSWYPAWQVEWQRAFHLTRLHLKAGGALPTSPGEVVHQGEDLGRWVRAQRLGWDRLTTVQQWLCEHVLGIEPASENEKPPPRRTQADKWALNYAAACQFYEREGHLRVPRKHIERLAIDGSDGGEDQEERELKLGA</sequence>
<dbReference type="HOGENOM" id="CLU_009677_1_0_11"/>
<dbReference type="AlphaFoldDB" id="D9XQE5"/>
<dbReference type="InterPro" id="IPR005114">
    <property type="entry name" value="Helicase_assoc"/>
</dbReference>
<dbReference type="EMBL" id="GG657758">
    <property type="protein sequence ID" value="EFL43526.1"/>
    <property type="molecule type" value="Genomic_DNA"/>
</dbReference>
<feature type="domain" description="Helicase-associated" evidence="2">
    <location>
        <begin position="220"/>
        <end position="299"/>
    </location>
</feature>
<evidence type="ECO:0000313" key="4">
    <source>
        <dbReference type="Proteomes" id="UP000002968"/>
    </source>
</evidence>
<dbReference type="Gene3D" id="6.10.140.530">
    <property type="match status" value="2"/>
</dbReference>
<dbReference type="GO" id="GO:0004386">
    <property type="term" value="F:helicase activity"/>
    <property type="evidence" value="ECO:0007669"/>
    <property type="project" value="UniProtKB-KW"/>
</dbReference>
<dbReference type="Proteomes" id="UP000002968">
    <property type="component" value="Unassembled WGS sequence"/>
</dbReference>
<feature type="compositionally biased region" description="Low complexity" evidence="1">
    <location>
        <begin position="77"/>
        <end position="87"/>
    </location>
</feature>
<keyword evidence="3" id="KW-0378">Hydrolase</keyword>
<dbReference type="PANTHER" id="PTHR33418:SF1">
    <property type="entry name" value="HELICASE-ASSOCIATED DOMAIN-CONTAINING PROTEIN"/>
    <property type="match status" value="1"/>
</dbReference>
<evidence type="ECO:0000259" key="2">
    <source>
        <dbReference type="Pfam" id="PF03457"/>
    </source>
</evidence>
<dbReference type="PANTHER" id="PTHR33418">
    <property type="entry name" value="HELICASE-ASSOCIATED"/>
    <property type="match status" value="1"/>
</dbReference>
<protein>
    <submittedName>
        <fullName evidence="3">Helicase</fullName>
    </submittedName>
</protein>
<evidence type="ECO:0000256" key="1">
    <source>
        <dbReference type="SAM" id="MobiDB-lite"/>
    </source>
</evidence>
<keyword evidence="3" id="KW-0067">ATP-binding</keyword>
<feature type="domain" description="Helicase-associated" evidence="2">
    <location>
        <begin position="135"/>
        <end position="214"/>
    </location>
</feature>
<dbReference type="STRING" id="467200.SSRG_06330"/>
<gene>
    <name evidence="3" type="ORF">SSRG_06330</name>
</gene>
<feature type="region of interest" description="Disordered" evidence="1">
    <location>
        <begin position="77"/>
        <end position="102"/>
    </location>
</feature>
<keyword evidence="3" id="KW-0347">Helicase</keyword>
<keyword evidence="3" id="KW-0547">Nucleotide-binding</keyword>
<reference evidence="3" key="1">
    <citation type="submission" date="2009-02" db="EMBL/GenBank/DDBJ databases">
        <title>Annotation of Streptomyces griseoflavus strain Tu4000.</title>
        <authorList>
            <consortium name="The Broad Institute Genome Sequencing Platform"/>
            <consortium name="Broad Institute Microbial Sequencing Center"/>
            <person name="Fischbach M."/>
            <person name="Godfrey P."/>
            <person name="Ward D."/>
            <person name="Young S."/>
            <person name="Zeng Q."/>
            <person name="Koehrsen M."/>
            <person name="Alvarado L."/>
            <person name="Berlin A.M."/>
            <person name="Bochicchio J."/>
            <person name="Borenstein D."/>
            <person name="Chapman S.B."/>
            <person name="Chen Z."/>
            <person name="Engels R."/>
            <person name="Freedman E."/>
            <person name="Gellesch M."/>
            <person name="Goldberg J."/>
            <person name="Griggs A."/>
            <person name="Gujja S."/>
            <person name="Heilman E.R."/>
            <person name="Heiman D.I."/>
            <person name="Hepburn T.A."/>
            <person name="Howarth C."/>
            <person name="Jen D."/>
            <person name="Larson L."/>
            <person name="Lewis B."/>
            <person name="Mehta T."/>
            <person name="Park D."/>
            <person name="Pearson M."/>
            <person name="Richards J."/>
            <person name="Roberts A."/>
            <person name="Saif S."/>
            <person name="Shea T.D."/>
            <person name="Shenoy N."/>
            <person name="Sisk P."/>
            <person name="Stolte C."/>
            <person name="Sykes S.N."/>
            <person name="Thomson T."/>
            <person name="Walk T."/>
            <person name="White J."/>
            <person name="Yandava C."/>
            <person name="Straight P."/>
            <person name="Clardy J."/>
            <person name="Hung D."/>
            <person name="Kolter R."/>
            <person name="Mekalanos J."/>
            <person name="Walker S."/>
            <person name="Walsh C.T."/>
            <person name="Wieland-Brown L.C."/>
            <person name="Haas B."/>
            <person name="Nusbaum C."/>
            <person name="Birren B."/>
        </authorList>
    </citation>
    <scope>NUCLEOTIDE SEQUENCE [LARGE SCALE GENOMIC DNA]</scope>
    <source>
        <strain evidence="3">Tu4000</strain>
    </source>
</reference>
<name>D9XQE5_9ACTN</name>
<dbReference type="eggNOG" id="COG1111">
    <property type="taxonomic scope" value="Bacteria"/>
</dbReference>